<accession>A0A3M5KVP3</accession>
<name>A0A3M5KVP3_PSESX</name>
<gene>
    <name evidence="4" type="ORF">ALP48_04690</name>
</gene>
<dbReference type="InterPro" id="IPR032466">
    <property type="entry name" value="Metal_Hydrolase"/>
</dbReference>
<evidence type="ECO:0000313" key="5">
    <source>
        <dbReference type="Proteomes" id="UP000268096"/>
    </source>
</evidence>
<evidence type="ECO:0000313" key="4">
    <source>
        <dbReference type="EMBL" id="RMT39739.1"/>
    </source>
</evidence>
<reference evidence="4 5" key="1">
    <citation type="submission" date="2018-08" db="EMBL/GenBank/DDBJ databases">
        <title>Recombination of ecologically and evolutionarily significant loci maintains genetic cohesion in the Pseudomonas syringae species complex.</title>
        <authorList>
            <person name="Dillon M."/>
            <person name="Thakur S."/>
            <person name="Almeida R.N.D."/>
            <person name="Weir B.S."/>
            <person name="Guttman D.S."/>
        </authorList>
    </citation>
    <scope>NUCLEOTIDE SEQUENCE [LARGE SCALE GENOMIC DNA]</scope>
    <source>
        <strain evidence="4 5">ICMP 16926</strain>
    </source>
</reference>
<organism evidence="4 5">
    <name type="scientific">Pseudomonas syringae pv. solidagae</name>
    <dbReference type="NCBI Taxonomy" id="264458"/>
    <lineage>
        <taxon>Bacteria</taxon>
        <taxon>Pseudomonadati</taxon>
        <taxon>Pseudomonadota</taxon>
        <taxon>Gammaproteobacteria</taxon>
        <taxon>Pseudomonadales</taxon>
        <taxon>Pseudomonadaceae</taxon>
        <taxon>Pseudomonas</taxon>
        <taxon>Pseudomonas syringae</taxon>
    </lineage>
</organism>
<evidence type="ECO:0000256" key="1">
    <source>
        <dbReference type="ARBA" id="ARBA00022723"/>
    </source>
</evidence>
<dbReference type="GO" id="GO:0016787">
    <property type="term" value="F:hydrolase activity"/>
    <property type="evidence" value="ECO:0007669"/>
    <property type="project" value="UniProtKB-KW"/>
</dbReference>
<sequence>MLHLVLGKTVIDEHHHTTVTLAADNPPRSLHHLLHAGVKVGVVVTGTEQRRHALLELFVDRIELRQPQGGDERADQACARQVDTFTKRAAQHGKTDALTAQGEPVEKRVALTLAHPPCLQPEADVRVGARHQLGDLLQVIETAEERQVIARPSIELLGELHMNPLVSRDNCQLFDVDLACEELLKYRALGGETVVDPTNLGIGRDPQALQRISRLTGLNIIMGAGFYLEPSHPHYVHERSVEQLAEQIIHDVGGGEEKPEVIAGLIGEIGVSAAFTDDEEKSLRAAARASAATGVPLSVHLPGWERLGHRVLDIVEAEGADLRHTVLCHMNPSHSDPAYQHALAARGAFLEYDMIGMGYYFADEHAQSPSDEENARAIVALIERGFGSQVLLSQDVFLKTMLTRYGGHGYGYLLKHFVPRLRRHGVTGEQLENLLIDNPRRVFQRGFQAPFSSQRNATS</sequence>
<keyword evidence="2" id="KW-0378">Hydrolase</keyword>
<dbReference type="Proteomes" id="UP000268096">
    <property type="component" value="Unassembled WGS sequence"/>
</dbReference>
<dbReference type="SUPFAM" id="SSF51556">
    <property type="entry name" value="Metallo-dependent hydrolases"/>
    <property type="match status" value="1"/>
</dbReference>
<comment type="caution">
    <text evidence="4">The sequence shown here is derived from an EMBL/GenBank/DDBJ whole genome shotgun (WGS) entry which is preliminary data.</text>
</comment>
<proteinExistence type="inferred from homology"/>
<comment type="caution">
    <text evidence="3">Lacks conserved residue(s) required for the propagation of feature annotation.</text>
</comment>
<dbReference type="EMBL" id="RBTH01000368">
    <property type="protein sequence ID" value="RMT39739.1"/>
    <property type="molecule type" value="Genomic_DNA"/>
</dbReference>
<dbReference type="GO" id="GO:0008270">
    <property type="term" value="F:zinc ion binding"/>
    <property type="evidence" value="ECO:0007669"/>
    <property type="project" value="InterPro"/>
</dbReference>
<dbReference type="PANTHER" id="PTHR10819:SF3">
    <property type="entry name" value="PHOSPHOTRIESTERASE-RELATED PROTEIN"/>
    <property type="match status" value="1"/>
</dbReference>
<dbReference type="AlphaFoldDB" id="A0A3M5KVP3"/>
<evidence type="ECO:0000256" key="3">
    <source>
        <dbReference type="PROSITE-ProRule" id="PRU00679"/>
    </source>
</evidence>
<keyword evidence="1" id="KW-0479">Metal-binding</keyword>
<protein>
    <submittedName>
        <fullName evidence="4">Aryldialkylphosphatase</fullName>
    </submittedName>
</protein>
<evidence type="ECO:0000256" key="2">
    <source>
        <dbReference type="ARBA" id="ARBA00022801"/>
    </source>
</evidence>
<dbReference type="Pfam" id="PF02126">
    <property type="entry name" value="PTE"/>
    <property type="match status" value="1"/>
</dbReference>
<comment type="similarity">
    <text evidence="3">Belongs to the metallo-dependent hydrolases superfamily. Phosphotriesterase family.</text>
</comment>
<dbReference type="Gene3D" id="3.20.20.140">
    <property type="entry name" value="Metal-dependent hydrolases"/>
    <property type="match status" value="1"/>
</dbReference>
<dbReference type="CDD" id="cd00530">
    <property type="entry name" value="PTE"/>
    <property type="match status" value="1"/>
</dbReference>
<dbReference type="PANTHER" id="PTHR10819">
    <property type="entry name" value="PHOSPHOTRIESTERASE-RELATED"/>
    <property type="match status" value="1"/>
</dbReference>
<dbReference type="PROSITE" id="PS51347">
    <property type="entry name" value="PHOSPHOTRIESTERASE_2"/>
    <property type="match status" value="1"/>
</dbReference>
<dbReference type="InterPro" id="IPR001559">
    <property type="entry name" value="Phosphotriesterase"/>
</dbReference>